<sequence length="474" mass="56001">MGKGIEFYQNIVKPVHPTKVSNHGLFGFQYVKQHMMTADDLWTPASLTDEFAKMTDLLRKRLQFSNLEKVSQRKRLFHHYCVLKRQIRHGRRKWVQMIYDDDFMKVRNILAGNKAMQRLYRTMSLNQIVDNIDQRTFNLRKERDRLTARLENLKADYEKALGEIDNRNTYHDFYVLDEQFKSYGKKKLLHNSQTRLAAIKTINGSYQKIIAILRYDAIFYEPILNSLDKDILDQENFIKHILHLGSPAIARFSELSEDFRPNARLSRLSFSKSITIDEEFSKSFEKLKGKRCLKRVELLEEAIEAQDKYQANILDYMKNRAKAFVLFRYALWNIHDILRHVAPSRGRPAPYPNEYLKLPLLKFEMLTMRAVPPEAFEDNISTLMKQAERKLREVMIAFYQLRVKPNQVSRARADYQSDYIYRQELLASETNSSWTKQEFIVAEEAAKTTSNVPNRKQIKAQSAKFVEETLKRDE</sequence>
<accession>A0A1A9V0F4</accession>
<dbReference type="AlphaFoldDB" id="A0A1A9V0F4"/>
<evidence type="ECO:0000313" key="2">
    <source>
        <dbReference type="EnsemblMetazoa" id="GAUT021678-PA"/>
    </source>
</evidence>
<name>A0A1A9V0F4_GLOAU</name>
<evidence type="ECO:0000256" key="1">
    <source>
        <dbReference type="SAM" id="Coils"/>
    </source>
</evidence>
<dbReference type="EnsemblMetazoa" id="GAUT021678-RA">
    <property type="protein sequence ID" value="GAUT021678-PA"/>
    <property type="gene ID" value="GAUT021678"/>
</dbReference>
<protein>
    <submittedName>
        <fullName evidence="2">Uncharacterized protein</fullName>
    </submittedName>
</protein>
<organism evidence="2 3">
    <name type="scientific">Glossina austeni</name>
    <name type="common">Savannah tsetse fly</name>
    <dbReference type="NCBI Taxonomy" id="7395"/>
    <lineage>
        <taxon>Eukaryota</taxon>
        <taxon>Metazoa</taxon>
        <taxon>Ecdysozoa</taxon>
        <taxon>Arthropoda</taxon>
        <taxon>Hexapoda</taxon>
        <taxon>Insecta</taxon>
        <taxon>Pterygota</taxon>
        <taxon>Neoptera</taxon>
        <taxon>Endopterygota</taxon>
        <taxon>Diptera</taxon>
        <taxon>Brachycera</taxon>
        <taxon>Muscomorpha</taxon>
        <taxon>Hippoboscoidea</taxon>
        <taxon>Glossinidae</taxon>
        <taxon>Glossina</taxon>
    </lineage>
</organism>
<dbReference type="VEuPathDB" id="VectorBase:GAUT021678"/>
<reference evidence="2" key="1">
    <citation type="submission" date="2020-05" db="UniProtKB">
        <authorList>
            <consortium name="EnsemblMetazoa"/>
        </authorList>
    </citation>
    <scope>IDENTIFICATION</scope>
    <source>
        <strain evidence="2">TTRI</strain>
    </source>
</reference>
<proteinExistence type="predicted"/>
<keyword evidence="1" id="KW-0175">Coiled coil</keyword>
<keyword evidence="3" id="KW-1185">Reference proteome</keyword>
<dbReference type="Proteomes" id="UP000078200">
    <property type="component" value="Unassembled WGS sequence"/>
</dbReference>
<feature type="coiled-coil region" evidence="1">
    <location>
        <begin position="136"/>
        <end position="163"/>
    </location>
</feature>
<evidence type="ECO:0000313" key="3">
    <source>
        <dbReference type="Proteomes" id="UP000078200"/>
    </source>
</evidence>